<evidence type="ECO:0000256" key="4">
    <source>
        <dbReference type="ARBA" id="ARBA00004752"/>
    </source>
</evidence>
<keyword evidence="17 20" id="KW-0961">Cell wall biogenesis/degradation</keyword>
<dbReference type="InParanoid" id="A0A0Q2XQE3"/>
<keyword evidence="15 20" id="KW-0560">Oxidoreductase</keyword>
<dbReference type="PANTHER" id="PTHR21071">
    <property type="entry name" value="UDP-N-ACETYLENOLPYRUVOYLGLUCOSAMINE REDUCTASE"/>
    <property type="match status" value="1"/>
</dbReference>
<evidence type="ECO:0000256" key="12">
    <source>
        <dbReference type="ARBA" id="ARBA00022857"/>
    </source>
</evidence>
<dbReference type="HAMAP" id="MF_00037">
    <property type="entry name" value="MurB"/>
    <property type="match status" value="1"/>
</dbReference>
<dbReference type="InterPro" id="IPR006094">
    <property type="entry name" value="Oxid_FAD_bind_N"/>
</dbReference>
<dbReference type="SUPFAM" id="SSF56176">
    <property type="entry name" value="FAD-binding/transporter-associated domain-like"/>
    <property type="match status" value="1"/>
</dbReference>
<dbReference type="GO" id="GO:0008762">
    <property type="term" value="F:UDP-N-acetylmuramate dehydrogenase activity"/>
    <property type="evidence" value="ECO:0007669"/>
    <property type="project" value="UniProtKB-UniRule"/>
</dbReference>
<evidence type="ECO:0000256" key="17">
    <source>
        <dbReference type="ARBA" id="ARBA00023316"/>
    </source>
</evidence>
<evidence type="ECO:0000256" key="13">
    <source>
        <dbReference type="ARBA" id="ARBA00022960"/>
    </source>
</evidence>
<keyword evidence="13 20" id="KW-0133">Cell shape</keyword>
<feature type="domain" description="FAD-binding PCMH-type" evidence="21">
    <location>
        <begin position="17"/>
        <end position="187"/>
    </location>
</feature>
<evidence type="ECO:0000256" key="8">
    <source>
        <dbReference type="ARBA" id="ARBA00022490"/>
    </source>
</evidence>
<dbReference type="InterPro" id="IPR036318">
    <property type="entry name" value="FAD-bd_PCMH-like_sf"/>
</dbReference>
<evidence type="ECO:0000313" key="23">
    <source>
        <dbReference type="Proteomes" id="UP000051221"/>
    </source>
</evidence>
<keyword evidence="11 20" id="KW-0274">FAD</keyword>
<dbReference type="Pfam" id="PF01565">
    <property type="entry name" value="FAD_binding_4"/>
    <property type="match status" value="1"/>
</dbReference>
<evidence type="ECO:0000256" key="15">
    <source>
        <dbReference type="ARBA" id="ARBA00023002"/>
    </source>
</evidence>
<evidence type="ECO:0000313" key="22">
    <source>
        <dbReference type="EMBL" id="KQH83492.1"/>
    </source>
</evidence>
<dbReference type="EC" id="1.3.1.98" evidence="6 20"/>
<dbReference type="Pfam" id="PF02873">
    <property type="entry name" value="MurB_C"/>
    <property type="match status" value="1"/>
</dbReference>
<dbReference type="NCBIfam" id="TIGR00179">
    <property type="entry name" value="murB"/>
    <property type="match status" value="1"/>
</dbReference>
<dbReference type="Gene3D" id="3.30.465.10">
    <property type="match status" value="1"/>
</dbReference>
<dbReference type="PANTHER" id="PTHR21071:SF4">
    <property type="entry name" value="UDP-N-ACETYLENOLPYRUVOYLGLUCOSAMINE REDUCTASE"/>
    <property type="match status" value="1"/>
</dbReference>
<dbReference type="FunCoup" id="A0A0Q2XQE3">
    <property type="interactions" value="576"/>
</dbReference>
<evidence type="ECO:0000256" key="16">
    <source>
        <dbReference type="ARBA" id="ARBA00023306"/>
    </source>
</evidence>
<comment type="function">
    <text evidence="2 20">Cell wall formation.</text>
</comment>
<dbReference type="Gene3D" id="3.90.78.10">
    <property type="entry name" value="UDP-N-acetylenolpyruvoylglucosamine reductase, C-terminal domain"/>
    <property type="match status" value="1"/>
</dbReference>
<proteinExistence type="inferred from homology"/>
<evidence type="ECO:0000256" key="9">
    <source>
        <dbReference type="ARBA" id="ARBA00022618"/>
    </source>
</evidence>
<dbReference type="GO" id="GO:0008360">
    <property type="term" value="P:regulation of cell shape"/>
    <property type="evidence" value="ECO:0007669"/>
    <property type="project" value="UniProtKB-KW"/>
</dbReference>
<keyword evidence="16 20" id="KW-0131">Cell cycle</keyword>
<dbReference type="InterPro" id="IPR016166">
    <property type="entry name" value="FAD-bd_PCMH"/>
</dbReference>
<evidence type="ECO:0000256" key="7">
    <source>
        <dbReference type="ARBA" id="ARBA00015188"/>
    </source>
</evidence>
<dbReference type="PROSITE" id="PS51387">
    <property type="entry name" value="FAD_PCMH"/>
    <property type="match status" value="1"/>
</dbReference>
<keyword evidence="14 20" id="KW-0573">Peptidoglycan synthesis</keyword>
<evidence type="ECO:0000256" key="3">
    <source>
        <dbReference type="ARBA" id="ARBA00004496"/>
    </source>
</evidence>
<comment type="cofactor">
    <cofactor evidence="1 20">
        <name>FAD</name>
        <dbReference type="ChEBI" id="CHEBI:57692"/>
    </cofactor>
</comment>
<dbReference type="InterPro" id="IPR011601">
    <property type="entry name" value="MurB_C"/>
</dbReference>
<gene>
    <name evidence="20" type="primary">murB</name>
    <name evidence="22" type="ORF">AMR76_22585</name>
</gene>
<dbReference type="InterPro" id="IPR036635">
    <property type="entry name" value="MurB_C_sf"/>
</dbReference>
<keyword evidence="23" id="KW-1185">Reference proteome</keyword>
<evidence type="ECO:0000256" key="20">
    <source>
        <dbReference type="HAMAP-Rule" id="MF_00037"/>
    </source>
</evidence>
<dbReference type="RefSeq" id="WP_055467302.1">
    <property type="nucleotide sequence ID" value="NZ_LKHS01000064.1"/>
</dbReference>
<dbReference type="InterPro" id="IPR003170">
    <property type="entry name" value="MurB"/>
</dbReference>
<dbReference type="SUPFAM" id="SSF56194">
    <property type="entry name" value="Uridine diphospho-N-Acetylenolpyruvylglucosamine reductase, MurB, C-terminal domain"/>
    <property type="match status" value="1"/>
</dbReference>
<dbReference type="GO" id="GO:0071555">
    <property type="term" value="P:cell wall organization"/>
    <property type="evidence" value="ECO:0007669"/>
    <property type="project" value="UniProtKB-KW"/>
</dbReference>
<organism evidence="22 23">
    <name type="scientific">Vibrio furnissii</name>
    <dbReference type="NCBI Taxonomy" id="29494"/>
    <lineage>
        <taxon>Bacteria</taxon>
        <taxon>Pseudomonadati</taxon>
        <taxon>Pseudomonadota</taxon>
        <taxon>Gammaproteobacteria</taxon>
        <taxon>Vibrionales</taxon>
        <taxon>Vibrionaceae</taxon>
        <taxon>Vibrio</taxon>
    </lineage>
</organism>
<dbReference type="Gene3D" id="3.30.43.10">
    <property type="entry name" value="Uridine Diphospho-n-acetylenolpyruvylglucosamine Reductase, domain 2"/>
    <property type="match status" value="1"/>
</dbReference>
<feature type="active site" evidence="20">
    <location>
        <position position="327"/>
    </location>
</feature>
<dbReference type="GO" id="GO:0009252">
    <property type="term" value="P:peptidoglycan biosynthetic process"/>
    <property type="evidence" value="ECO:0007669"/>
    <property type="project" value="UniProtKB-UniRule"/>
</dbReference>
<dbReference type="GO" id="GO:0005829">
    <property type="term" value="C:cytosol"/>
    <property type="evidence" value="ECO:0007669"/>
    <property type="project" value="TreeGrafter"/>
</dbReference>
<accession>A0A0Q2XQE3</accession>
<evidence type="ECO:0000256" key="5">
    <source>
        <dbReference type="ARBA" id="ARBA00010485"/>
    </source>
</evidence>
<evidence type="ECO:0000256" key="18">
    <source>
        <dbReference type="ARBA" id="ARBA00031026"/>
    </source>
</evidence>
<dbReference type="InterPro" id="IPR016167">
    <property type="entry name" value="FAD-bd_PCMH_sub1"/>
</dbReference>
<dbReference type="InterPro" id="IPR016169">
    <property type="entry name" value="FAD-bd_PCMH_sub2"/>
</dbReference>
<dbReference type="Proteomes" id="UP000051221">
    <property type="component" value="Unassembled WGS sequence"/>
</dbReference>
<comment type="caution">
    <text evidence="22">The sequence shown here is derived from an EMBL/GenBank/DDBJ whole genome shotgun (WGS) entry which is preliminary data.</text>
</comment>
<evidence type="ECO:0000256" key="10">
    <source>
        <dbReference type="ARBA" id="ARBA00022630"/>
    </source>
</evidence>
<reference evidence="22 23" key="1">
    <citation type="submission" date="2015-08" db="EMBL/GenBank/DDBJ databases">
        <title>Antibacterial properties of a collection of Vibrionaceae strains.</title>
        <authorList>
            <person name="Giubergia S."/>
        </authorList>
    </citation>
    <scope>NUCLEOTIDE SEQUENCE [LARGE SCALE GENOMIC DNA]</scope>
    <source>
        <strain evidence="22 23">S0821</strain>
    </source>
</reference>
<dbReference type="GO" id="GO:0071949">
    <property type="term" value="F:FAD binding"/>
    <property type="evidence" value="ECO:0007669"/>
    <property type="project" value="InterPro"/>
</dbReference>
<dbReference type="NCBIfam" id="NF000755">
    <property type="entry name" value="PRK00046.1"/>
    <property type="match status" value="1"/>
</dbReference>
<dbReference type="AlphaFoldDB" id="A0A0Q2XQE3"/>
<keyword evidence="12 20" id="KW-0521">NADP</keyword>
<evidence type="ECO:0000256" key="19">
    <source>
        <dbReference type="ARBA" id="ARBA00048914"/>
    </source>
</evidence>
<comment type="pathway">
    <text evidence="4 20">Cell wall biogenesis; peptidoglycan biosynthesis.</text>
</comment>
<dbReference type="EMBL" id="LKHS01000064">
    <property type="protein sequence ID" value="KQH83492.1"/>
    <property type="molecule type" value="Genomic_DNA"/>
</dbReference>
<evidence type="ECO:0000256" key="1">
    <source>
        <dbReference type="ARBA" id="ARBA00001974"/>
    </source>
</evidence>
<dbReference type="UniPathway" id="UPA00219"/>
<evidence type="ECO:0000256" key="11">
    <source>
        <dbReference type="ARBA" id="ARBA00022827"/>
    </source>
</evidence>
<name>A0A0Q2XQE3_VIBFU</name>
<keyword evidence="9 20" id="KW-0132">Cell division</keyword>
<comment type="similarity">
    <text evidence="5 20">Belongs to the MurB family.</text>
</comment>
<keyword evidence="10 20" id="KW-0285">Flavoprotein</keyword>
<dbReference type="GO" id="GO:0051301">
    <property type="term" value="P:cell division"/>
    <property type="evidence" value="ECO:0007669"/>
    <property type="project" value="UniProtKB-KW"/>
</dbReference>
<evidence type="ECO:0000256" key="6">
    <source>
        <dbReference type="ARBA" id="ARBA00012518"/>
    </source>
</evidence>
<sequence length="347" mass="38568">MQLHLDANLKPYHTFGIEQSCKALAIIESADDLIQLHQDERWQGLPKLMLGKGSNMLFTEPFQGLVMVNRMTGITYRDDAQHHYLHVNGGEDWPALVTWCMKQQFYGLENLALIPGCAGSAPIQNIGAYGVEFQDICQYVDYLCLESFTIKRLSAQECLFGYRDSIFKHQLYGKAIVVAVGLILNKDWQPVASYGPLQALGDDCSPEAVYQTVCRTRMDKLPDPAVTGNAGSFFKNPVIRQTEYDRLKQSFPDMVAYPTQDGVKVAAGWLIDSAGLKGVCVGGAQVHPKQALVLINTGTATAQDVVELAALVRRRVEAQYGICLEHEVRFMGATQETYLTHLMENAE</sequence>
<protein>
    <recommendedName>
        <fullName evidence="7 20">UDP-N-acetylenolpyruvoylglucosamine reductase</fullName>
        <ecNumber evidence="6 20">1.3.1.98</ecNumber>
    </recommendedName>
    <alternativeName>
        <fullName evidence="18 20">UDP-N-acetylmuramate dehydrogenase</fullName>
    </alternativeName>
</protein>
<feature type="active site" evidence="20">
    <location>
        <position position="163"/>
    </location>
</feature>
<keyword evidence="8 20" id="KW-0963">Cytoplasm</keyword>
<comment type="subcellular location">
    <subcellularLocation>
        <location evidence="3 20">Cytoplasm</location>
    </subcellularLocation>
</comment>
<evidence type="ECO:0000256" key="2">
    <source>
        <dbReference type="ARBA" id="ARBA00003921"/>
    </source>
</evidence>
<evidence type="ECO:0000256" key="14">
    <source>
        <dbReference type="ARBA" id="ARBA00022984"/>
    </source>
</evidence>
<evidence type="ECO:0000259" key="21">
    <source>
        <dbReference type="PROSITE" id="PS51387"/>
    </source>
</evidence>
<comment type="catalytic activity">
    <reaction evidence="19 20">
        <text>UDP-N-acetyl-alpha-D-muramate + NADP(+) = UDP-N-acetyl-3-O-(1-carboxyvinyl)-alpha-D-glucosamine + NADPH + H(+)</text>
        <dbReference type="Rhea" id="RHEA:12248"/>
        <dbReference type="ChEBI" id="CHEBI:15378"/>
        <dbReference type="ChEBI" id="CHEBI:57783"/>
        <dbReference type="ChEBI" id="CHEBI:58349"/>
        <dbReference type="ChEBI" id="CHEBI:68483"/>
        <dbReference type="ChEBI" id="CHEBI:70757"/>
        <dbReference type="EC" id="1.3.1.98"/>
    </reaction>
</comment>
<feature type="active site" description="Proton donor" evidence="20">
    <location>
        <position position="232"/>
    </location>
</feature>